<dbReference type="PANTHER" id="PTHR45700">
    <property type="entry name" value="UBIQUITIN-PROTEIN LIGASE E3C"/>
    <property type="match status" value="1"/>
</dbReference>
<gene>
    <name evidence="8" type="ORF">J3Q64DRAFT_1736111</name>
</gene>
<feature type="domain" description="HECT" evidence="7">
    <location>
        <begin position="761"/>
        <end position="1121"/>
    </location>
</feature>
<dbReference type="SMART" id="SM00119">
    <property type="entry name" value="HECTc"/>
    <property type="match status" value="1"/>
</dbReference>
<dbReference type="CDD" id="cd00078">
    <property type="entry name" value="HECTc"/>
    <property type="match status" value="1"/>
</dbReference>
<keyword evidence="9" id="KW-1185">Reference proteome</keyword>
<dbReference type="PROSITE" id="PS50237">
    <property type="entry name" value="HECT"/>
    <property type="match status" value="1"/>
</dbReference>
<keyword evidence="4 5" id="KW-0833">Ubl conjugation pathway</keyword>
<comment type="caution">
    <text evidence="8">The sequence shown here is derived from an EMBL/GenBank/DDBJ whole genome shotgun (WGS) entry which is preliminary data.</text>
</comment>
<comment type="catalytic activity">
    <reaction evidence="1">
        <text>S-ubiquitinyl-[E2 ubiquitin-conjugating enzyme]-L-cysteine + [acceptor protein]-L-lysine = [E2 ubiquitin-conjugating enzyme]-L-cysteine + N(6)-ubiquitinyl-[acceptor protein]-L-lysine.</text>
        <dbReference type="EC" id="2.3.2.26"/>
    </reaction>
</comment>
<dbReference type="SUPFAM" id="SSF56204">
    <property type="entry name" value="Hect, E3 ligase catalytic domain"/>
    <property type="match status" value="1"/>
</dbReference>
<dbReference type="Gene3D" id="3.30.2160.10">
    <property type="entry name" value="Hect, E3 ligase catalytic domain"/>
    <property type="match status" value="1"/>
</dbReference>
<feature type="compositionally biased region" description="Basic and acidic residues" evidence="6">
    <location>
        <begin position="8"/>
        <end position="34"/>
    </location>
</feature>
<dbReference type="EMBL" id="JBCLYO010000007">
    <property type="protein sequence ID" value="KAL0087262.1"/>
    <property type="molecule type" value="Genomic_DNA"/>
</dbReference>
<evidence type="ECO:0000259" key="7">
    <source>
        <dbReference type="PROSITE" id="PS50237"/>
    </source>
</evidence>
<feature type="active site" description="Glycyl thioester intermediate" evidence="5">
    <location>
        <position position="1089"/>
    </location>
</feature>
<feature type="compositionally biased region" description="Polar residues" evidence="6">
    <location>
        <begin position="458"/>
        <end position="468"/>
    </location>
</feature>
<protein>
    <recommendedName>
        <fullName evidence="2">HECT-type E3 ubiquitin transferase</fullName>
        <ecNumber evidence="2">2.3.2.26</ecNumber>
    </recommendedName>
</protein>
<dbReference type="InterPro" id="IPR000569">
    <property type="entry name" value="HECT_dom"/>
</dbReference>
<evidence type="ECO:0000256" key="3">
    <source>
        <dbReference type="ARBA" id="ARBA00022679"/>
    </source>
</evidence>
<evidence type="ECO:0000256" key="6">
    <source>
        <dbReference type="SAM" id="MobiDB-lite"/>
    </source>
</evidence>
<name>A0ABR3B1K9_PHYBL</name>
<dbReference type="PANTHER" id="PTHR45700:SF3">
    <property type="entry name" value="UBIQUITIN-PROTEIN LIGASE E3B"/>
    <property type="match status" value="1"/>
</dbReference>
<evidence type="ECO:0000313" key="8">
    <source>
        <dbReference type="EMBL" id="KAL0087262.1"/>
    </source>
</evidence>
<evidence type="ECO:0000256" key="4">
    <source>
        <dbReference type="ARBA" id="ARBA00022786"/>
    </source>
</evidence>
<organism evidence="8 9">
    <name type="scientific">Phycomyces blakesleeanus</name>
    <dbReference type="NCBI Taxonomy" id="4837"/>
    <lineage>
        <taxon>Eukaryota</taxon>
        <taxon>Fungi</taxon>
        <taxon>Fungi incertae sedis</taxon>
        <taxon>Mucoromycota</taxon>
        <taxon>Mucoromycotina</taxon>
        <taxon>Mucoromycetes</taxon>
        <taxon>Mucorales</taxon>
        <taxon>Phycomycetaceae</taxon>
        <taxon>Phycomyces</taxon>
    </lineage>
</organism>
<dbReference type="Proteomes" id="UP001448207">
    <property type="component" value="Unassembled WGS sequence"/>
</dbReference>
<evidence type="ECO:0000313" key="9">
    <source>
        <dbReference type="Proteomes" id="UP001448207"/>
    </source>
</evidence>
<dbReference type="EC" id="2.3.2.26" evidence="2"/>
<dbReference type="InterPro" id="IPR044611">
    <property type="entry name" value="E3A/B/C-like"/>
</dbReference>
<sequence length="1121" mass="128599">MFSFNGQEKNDFIERTRAERKKREQEKVENEKEKRRTAAAVRIQQWWRNRQRQKQAIEECWQWWDANLSSNDHPTTMNDIFSFLGFYCLFSRNSTLEQIKNRLPIICRLAMSKAPGDRDNLTLVSFHTLLIDARYMARAQRYLCIILHQSLVRTTQNRTNDDNFNTTGTTELNTLLHFLNPNTFKVQAPIDPKYKVDNPANVLKQVSLRVIKETILSYSTTTLRDSAIVRVAHVVKLEEQSKKHSRGVISTENAKIIQTIKLWLTTLTRLILFTVEHSSDTNKLWSKTDAVVFVGNTVLQVPLLTTMVHSMMVSHLPTWSLYGNIKINDLHWIETIEGNGALFLLANSVDVWQKQQQANLNHHSVTDLIQATNTLFSVILPFYSDRQMSFYSTYHPVFKWSSCTWGNSIHSNVYDRVMKQLEFLWSRTFMDKTFEPILSFEPKTESSKTNSTKKGIRSSGSPLFTTFNSKKKQQQQQEQKQEQKLHLERNPLCGQLAEFSVDVENIFSMYINLGTLFPDQKKSILARITFTPGLVRQLWKVMNTFGPRGQMLIYLDAANKKNGSEIEKEPLIKVLKVFCEVSSLVFLTLDDTDIFQKENPFSSKVLIELSSFLNAFYFALVQQQGSTPTSLPDSVHSFHSARRLLLQLYDLDLRHPFCPQKHWQLVTDPSTKSNVLSLFNSSASSSSKTSEFLTHFRQGDMLPLRILQLMPHTVSFDTRLKIFRDWIHMDRATSNAGRSRVITVRRNFVLEDGLRGLSNLSPTAWKGTIRVSFVNELGIEEAGIDQGGPFKDFISLLVAEVFKPSCELFAATPKTNLFYPAASSHIIGASHVAYFELIGKIIGKAVYEGILIDAQFASFLLSKLLGRNVFLEELRELDEDIWRNLTFVKHQDNIEDLGLTFATDEQINGKVVTHELKFLGSQTAVTDSNKVEYVYLMADYKLNQQAKEQTKAFINGFRSVIFDGWIKVFSPPELQRVISGEDTDFDVHDLRRHTDYQNGYFDQHPVIKLMWQIVDGLTSQEKRAFLKFVTGCPKPPLGGFDYLQPPFTIRMVSPDKDQQSMEGLGIVKSFFKINGLQNKGGRLPTSSTCFNLLKLPAYTKKSLLREKILYAFHANTGFELS</sequence>
<dbReference type="Gene3D" id="3.90.1750.10">
    <property type="entry name" value="Hect, E3 ligase catalytic domains"/>
    <property type="match status" value="1"/>
</dbReference>
<proteinExistence type="predicted"/>
<keyword evidence="3" id="KW-0808">Transferase</keyword>
<reference evidence="8 9" key="1">
    <citation type="submission" date="2024-04" db="EMBL/GenBank/DDBJ databases">
        <title>Symmetric and asymmetric DNA N6-adenine methylation regulates different biological responses in Mucorales.</title>
        <authorList>
            <consortium name="Lawrence Berkeley National Laboratory"/>
            <person name="Lax C."/>
            <person name="Mondo S.J."/>
            <person name="Osorio-Concepcion M."/>
            <person name="Muszewska A."/>
            <person name="Corrochano-Luque M."/>
            <person name="Gutierrez G."/>
            <person name="Riley R."/>
            <person name="Lipzen A."/>
            <person name="Guo J."/>
            <person name="Hundley H."/>
            <person name="Amirebrahimi M."/>
            <person name="Ng V."/>
            <person name="Lorenzo-Gutierrez D."/>
            <person name="Binder U."/>
            <person name="Yang J."/>
            <person name="Song Y."/>
            <person name="Canovas D."/>
            <person name="Navarro E."/>
            <person name="Freitag M."/>
            <person name="Gabaldon T."/>
            <person name="Grigoriev I.V."/>
            <person name="Corrochano L.M."/>
            <person name="Nicolas F.E."/>
            <person name="Garre V."/>
        </authorList>
    </citation>
    <scope>NUCLEOTIDE SEQUENCE [LARGE SCALE GENOMIC DNA]</scope>
    <source>
        <strain evidence="8 9">L51</strain>
    </source>
</reference>
<evidence type="ECO:0000256" key="1">
    <source>
        <dbReference type="ARBA" id="ARBA00000885"/>
    </source>
</evidence>
<feature type="region of interest" description="Disordered" evidence="6">
    <location>
        <begin position="1"/>
        <end position="34"/>
    </location>
</feature>
<dbReference type="Gene3D" id="3.30.2410.10">
    <property type="entry name" value="Hect, E3 ligase catalytic domain"/>
    <property type="match status" value="1"/>
</dbReference>
<dbReference type="Pfam" id="PF00632">
    <property type="entry name" value="HECT"/>
    <property type="match status" value="1"/>
</dbReference>
<accession>A0ABR3B1K9</accession>
<feature type="region of interest" description="Disordered" evidence="6">
    <location>
        <begin position="443"/>
        <end position="483"/>
    </location>
</feature>
<dbReference type="InterPro" id="IPR035983">
    <property type="entry name" value="Hect_E3_ubiquitin_ligase"/>
</dbReference>
<evidence type="ECO:0000256" key="5">
    <source>
        <dbReference type="PROSITE-ProRule" id="PRU00104"/>
    </source>
</evidence>
<evidence type="ECO:0000256" key="2">
    <source>
        <dbReference type="ARBA" id="ARBA00012485"/>
    </source>
</evidence>